<dbReference type="GeneID" id="91081886"/>
<dbReference type="SUPFAM" id="SSF56935">
    <property type="entry name" value="Porins"/>
    <property type="match status" value="1"/>
</dbReference>
<evidence type="ECO:0000313" key="2">
    <source>
        <dbReference type="EMBL" id="SUB84925.1"/>
    </source>
</evidence>
<dbReference type="RefSeq" id="WP_021669093.1">
    <property type="nucleotide sequence ID" value="NZ_UGTL01000001.1"/>
</dbReference>
<name>A0A379DWX8_9BACT</name>
<evidence type="ECO:0000256" key="1">
    <source>
        <dbReference type="SAM" id="SignalP"/>
    </source>
</evidence>
<dbReference type="EMBL" id="UGTL01000001">
    <property type="protein sequence ID" value="SUB84925.1"/>
    <property type="molecule type" value="Genomic_DNA"/>
</dbReference>
<proteinExistence type="predicted"/>
<gene>
    <name evidence="2" type="ORF">NCTC11157_00644</name>
</gene>
<organism evidence="2 3">
    <name type="scientific">Prevotella disiens</name>
    <dbReference type="NCBI Taxonomy" id="28130"/>
    <lineage>
        <taxon>Bacteria</taxon>
        <taxon>Pseudomonadati</taxon>
        <taxon>Bacteroidota</taxon>
        <taxon>Bacteroidia</taxon>
        <taxon>Bacteroidales</taxon>
        <taxon>Prevotellaceae</taxon>
        <taxon>Prevotella</taxon>
    </lineage>
</organism>
<evidence type="ECO:0000313" key="3">
    <source>
        <dbReference type="Proteomes" id="UP000254072"/>
    </source>
</evidence>
<feature type="signal peptide" evidence="1">
    <location>
        <begin position="1"/>
        <end position="21"/>
    </location>
</feature>
<reference evidence="2 3" key="1">
    <citation type="submission" date="2018-06" db="EMBL/GenBank/DDBJ databases">
        <authorList>
            <consortium name="Pathogen Informatics"/>
            <person name="Doyle S."/>
        </authorList>
    </citation>
    <scope>NUCLEOTIDE SEQUENCE [LARGE SCALE GENOMIC DNA]</scope>
    <source>
        <strain evidence="2 3">NCTC11157</strain>
    </source>
</reference>
<feature type="chain" id="PRO_5016780860" evidence="1">
    <location>
        <begin position="22"/>
        <end position="970"/>
    </location>
</feature>
<protein>
    <submittedName>
        <fullName evidence="2">Uncharacterized protein</fullName>
    </submittedName>
</protein>
<sequence>MRTIYFALAMLLSWFALPTMAQKDKMTFEGQVLDFATRTPLLGSLVEVLNAEDTVLIDSVRAGRHWAYGDYEHTDAKYYVSIPRKEGNYMLRFSKPGYETAYIYFPVQSLGKRQNTFEIKDALLRRAKVVNMDEVTVTATKLKFYHKGDTLVYNADAFQLEEGSMLDALIRQLPGAKLEANGRITVNGKFVESLLLNGKDFFKGDNQVMLDNLPTYMVDQVKVYEKYGKDSEFLGKKLQRDKQFVMDINLKKQYNTGWNVNAQAGGGTHDRYMARLFAMRFTDHSRLSVFGNVNNLNDENQPGKNSTWSPGDIVGGTKKQLMGGMEFNLSPRSGKLDLKSELSVTRSIYDLNENINRTNFLAGGNTYDRVLNTTHDNNFSLRTRNSLYQKFEAFNLGITHYLEYHRFDKDASSSSITSLADMGSFTKAQVDSLYLPVLNSHARQFALNRYLQSSYNHGYNFNTSFLLKSIIKLKNTSDNIMFSILGDYSNGSNQMYDHNLVEFYNKGTLTNTDFRNRYFDNSPSKSYYFNIETAYRFAFSDVTSLSVGYNYIRKYDRRGSSLYRLDKLEGWGANAQNRLGTLPSVELYRNVMDAGNSYSRTTRIDQHGLGMFLEYDVPFKKSSMSGMVSFMLPLSIQHLDYKRGNLNTSLTKRFLLPQSMLTSLYWSTEDEKYSIYTQYQLMPTTPDLTYFIDINDTTNPLNTQLSNSSLKPSFAHIFWFDFSRNYPNKALMWNIEGRFNPTFNAISMGYTYDKATGKRVFQPENVNGNWTGSVSIGGGGAIDKARNLNFKTSIGWNCSRSVDMIGVDLTAGTQRSIVTNSALVGDFSIDYKLGKHLVGYKATASWNKIRGTREDFQPFNVSNLSNGLTAQIALPCKFKLSTDLTLYSRRGFVDKAMNADDLLWNARLSRSFLNEKLTFICDGFDILGQLNNVTRTINAQGISETFTNVIPRYVMFHLIYKLNLNPKAKK</sequence>
<keyword evidence="1" id="KW-0732">Signal</keyword>
<dbReference type="OrthoDB" id="1075943at2"/>
<dbReference type="AlphaFoldDB" id="A0A379DWX8"/>
<dbReference type="Proteomes" id="UP000254072">
    <property type="component" value="Unassembled WGS sequence"/>
</dbReference>
<accession>A0A379DWX8</accession>